<protein>
    <recommendedName>
        <fullName evidence="3">Transcriptional regulator</fullName>
    </recommendedName>
</protein>
<proteinExistence type="predicted"/>
<evidence type="ECO:0008006" key="3">
    <source>
        <dbReference type="Google" id="ProtNLM"/>
    </source>
</evidence>
<sequence length="78" mass="8458">MRGEYHPVVVHPPGPKGRRVTVDGVQAGYALSRMDVLWMLWEAGYEPDDIELDDTELVDWRGGGPDAWDGPPGVAAAG</sequence>
<dbReference type="EMBL" id="JAINVZ010000039">
    <property type="protein sequence ID" value="MBY8889260.1"/>
    <property type="molecule type" value="Genomic_DNA"/>
</dbReference>
<dbReference type="Proteomes" id="UP001198565">
    <property type="component" value="Unassembled WGS sequence"/>
</dbReference>
<gene>
    <name evidence="1" type="ORF">K7472_31110</name>
</gene>
<comment type="caution">
    <text evidence="1">The sequence shown here is derived from an EMBL/GenBank/DDBJ whole genome shotgun (WGS) entry which is preliminary data.</text>
</comment>
<organism evidence="1 2">
    <name type="scientific">Streptantibioticus parmotrematis</name>
    <dbReference type="NCBI Taxonomy" id="2873249"/>
    <lineage>
        <taxon>Bacteria</taxon>
        <taxon>Bacillati</taxon>
        <taxon>Actinomycetota</taxon>
        <taxon>Actinomycetes</taxon>
        <taxon>Kitasatosporales</taxon>
        <taxon>Streptomycetaceae</taxon>
        <taxon>Streptantibioticus</taxon>
    </lineage>
</organism>
<accession>A0ABS7R405</accession>
<reference evidence="1 2" key="1">
    <citation type="submission" date="2021-08" db="EMBL/GenBank/DDBJ databases">
        <title>Streptomyces sp. PTM05 isolated from lichen.</title>
        <authorList>
            <person name="Somphong A."/>
            <person name="Phongsopitanun W."/>
            <person name="Tanasupawat S."/>
        </authorList>
    </citation>
    <scope>NUCLEOTIDE SEQUENCE [LARGE SCALE GENOMIC DNA]</scope>
    <source>
        <strain evidence="1 2">Ptm05</strain>
    </source>
</reference>
<evidence type="ECO:0000313" key="2">
    <source>
        <dbReference type="Proteomes" id="UP001198565"/>
    </source>
</evidence>
<evidence type="ECO:0000313" key="1">
    <source>
        <dbReference type="EMBL" id="MBY8889260.1"/>
    </source>
</evidence>
<keyword evidence="2" id="KW-1185">Reference proteome</keyword>
<name>A0ABS7R405_9ACTN</name>
<dbReference type="RefSeq" id="WP_222982425.1">
    <property type="nucleotide sequence ID" value="NZ_JAINVZ010000039.1"/>
</dbReference>